<name>A0A9P0GBD4_9CUCU</name>
<dbReference type="Gene3D" id="4.10.60.10">
    <property type="entry name" value="Zinc finger, CCHC-type"/>
    <property type="match status" value="1"/>
</dbReference>
<reference evidence="4" key="1">
    <citation type="submission" date="2022-01" db="EMBL/GenBank/DDBJ databases">
        <authorList>
            <person name="King R."/>
        </authorList>
    </citation>
    <scope>NUCLEOTIDE SEQUENCE</scope>
</reference>
<keyword evidence="1" id="KW-0862">Zinc</keyword>
<dbReference type="Proteomes" id="UP001153636">
    <property type="component" value="Chromosome 4"/>
</dbReference>
<dbReference type="InterPro" id="IPR001878">
    <property type="entry name" value="Znf_CCHC"/>
</dbReference>
<evidence type="ECO:0000259" key="3">
    <source>
        <dbReference type="PROSITE" id="PS50158"/>
    </source>
</evidence>
<dbReference type="SUPFAM" id="SSF57756">
    <property type="entry name" value="Retrovirus zinc finger-like domains"/>
    <property type="match status" value="1"/>
</dbReference>
<proteinExistence type="predicted"/>
<gene>
    <name evidence="4" type="ORF">PSYICH_LOCUS10037</name>
</gene>
<feature type="compositionally biased region" description="Basic residues" evidence="2">
    <location>
        <begin position="28"/>
        <end position="38"/>
    </location>
</feature>
<keyword evidence="1" id="KW-0479">Metal-binding</keyword>
<evidence type="ECO:0000256" key="2">
    <source>
        <dbReference type="SAM" id="MobiDB-lite"/>
    </source>
</evidence>
<dbReference type="InterPro" id="IPR036875">
    <property type="entry name" value="Znf_CCHC_sf"/>
</dbReference>
<dbReference type="OrthoDB" id="6725237at2759"/>
<evidence type="ECO:0000313" key="4">
    <source>
        <dbReference type="EMBL" id="CAH1109324.1"/>
    </source>
</evidence>
<accession>A0A9P0GBD4</accession>
<dbReference type="PROSITE" id="PS50158">
    <property type="entry name" value="ZF_CCHC"/>
    <property type="match status" value="1"/>
</dbReference>
<feature type="region of interest" description="Disordered" evidence="2">
    <location>
        <begin position="1"/>
        <end position="73"/>
    </location>
</feature>
<feature type="compositionally biased region" description="Low complexity" evidence="2">
    <location>
        <begin position="7"/>
        <end position="16"/>
    </location>
</feature>
<dbReference type="AlphaFoldDB" id="A0A9P0GBD4"/>
<evidence type="ECO:0000313" key="5">
    <source>
        <dbReference type="Proteomes" id="UP001153636"/>
    </source>
</evidence>
<dbReference type="EMBL" id="OV651816">
    <property type="protein sequence ID" value="CAH1109324.1"/>
    <property type="molecule type" value="Genomic_DNA"/>
</dbReference>
<dbReference type="GO" id="GO:0008270">
    <property type="term" value="F:zinc ion binding"/>
    <property type="evidence" value="ECO:0007669"/>
    <property type="project" value="UniProtKB-KW"/>
</dbReference>
<dbReference type="SMART" id="SM00343">
    <property type="entry name" value="ZnF_C2HC"/>
    <property type="match status" value="2"/>
</dbReference>
<organism evidence="4 5">
    <name type="scientific">Psylliodes chrysocephalus</name>
    <dbReference type="NCBI Taxonomy" id="3402493"/>
    <lineage>
        <taxon>Eukaryota</taxon>
        <taxon>Metazoa</taxon>
        <taxon>Ecdysozoa</taxon>
        <taxon>Arthropoda</taxon>
        <taxon>Hexapoda</taxon>
        <taxon>Insecta</taxon>
        <taxon>Pterygota</taxon>
        <taxon>Neoptera</taxon>
        <taxon>Endopterygota</taxon>
        <taxon>Coleoptera</taxon>
        <taxon>Polyphaga</taxon>
        <taxon>Cucujiformia</taxon>
        <taxon>Chrysomeloidea</taxon>
        <taxon>Chrysomelidae</taxon>
        <taxon>Galerucinae</taxon>
        <taxon>Alticini</taxon>
        <taxon>Psylliodes</taxon>
    </lineage>
</organism>
<keyword evidence="5" id="KW-1185">Reference proteome</keyword>
<sequence>MDRRNSSSDTSSCSDSEQGRYENPTSRPNHRRISRKRSSIQPLDGSKSKKWTTKNDSYSSKTNNERPLRASLRRRSLTPVRELCISQEAGNTSQNSADTVQLSALSVESRIERLEQLIEIIAKNGSQSENRRLSIRSNCISEFDPDNENLSAVKWIEKIDLIKNINNWDDMTTIYHVQSHLAGMARNWYHSLSSYPSCWIEWKTLIAKTFPDHFDYAMVLRKMLNRTKQRSETMTNYYFCKMELLRTCQISGSNAVSCLIDGITNVSLQNVARAGCYVTPEALYEEYLSTLHDDKLPETSTQIRFARRKTEPKYTDVKDHHFPKKTNVKNVQCFNCKLKGHYQSSCPKVRVECTKCHLLGHEAIRCNVGVQGLSSRRPDLQSTEIDSFERVLTENEHLSDPNMYDEEPNSDYQHLMDNMDNDLNV</sequence>
<protein>
    <recommendedName>
        <fullName evidence="3">CCHC-type domain-containing protein</fullName>
    </recommendedName>
</protein>
<evidence type="ECO:0000256" key="1">
    <source>
        <dbReference type="PROSITE-ProRule" id="PRU00047"/>
    </source>
</evidence>
<dbReference type="GO" id="GO:0003676">
    <property type="term" value="F:nucleic acid binding"/>
    <property type="evidence" value="ECO:0007669"/>
    <property type="project" value="InterPro"/>
</dbReference>
<keyword evidence="1" id="KW-0863">Zinc-finger</keyword>
<feature type="domain" description="CCHC-type" evidence="3">
    <location>
        <begin position="333"/>
        <end position="348"/>
    </location>
</feature>